<protein>
    <recommendedName>
        <fullName evidence="1">Tail spike domain-containing protein</fullName>
    </recommendedName>
</protein>
<evidence type="ECO:0000313" key="2">
    <source>
        <dbReference type="EMBL" id="PGS91070.1"/>
    </source>
</evidence>
<dbReference type="Proteomes" id="UP000225872">
    <property type="component" value="Unassembled WGS sequence"/>
</dbReference>
<gene>
    <name evidence="2" type="ORF">COD09_28540</name>
</gene>
<dbReference type="InterPro" id="IPR007119">
    <property type="entry name" value="Phage_tail_spike_N"/>
</dbReference>
<name>A0A2C1CSQ5_BACCE</name>
<proteinExistence type="predicted"/>
<dbReference type="RefSeq" id="WP_098786672.1">
    <property type="nucleotide sequence ID" value="NZ_NULO01000148.1"/>
</dbReference>
<accession>A0A2C1CSQ5</accession>
<dbReference type="AlphaFoldDB" id="A0A2C1CSQ5"/>
<dbReference type="NCBIfam" id="TIGR01665">
    <property type="entry name" value="put_anti_recept"/>
    <property type="match status" value="1"/>
</dbReference>
<sequence length="807" mass="90980">MRTPSGTLHVVDFKTNQTIAAIQPKDYWDDKRHWEIKNNVDTLEFKVFDKTRNSITLMQQNLVLKEVRDGRIVPYVITEVEKDSEDRSVTAYASGEWVQLAKSGYIPPQKLEGKTINEFMDIALIGTKWRRGRTEYSSFRSLTIDEFIDPLSLLKKIESLFEMEIQYRAEIVGSKIVARYVDMVAKRGRDTGKEVTLGKDLIGIKRIENSQNICTALLGFVKKEGSDFITIADINKGVPYLVDDDAFQRWNEDGVHKFGFYSPETESQDMDPNRLLTLMKTEMKKRINTSVSYEVSAHSIGRIFGMSHELIYEGDTLRIKDTGFTPQLFLVARAISGDESFTDPSKDKYTFGDYVEIIDTREELQKLYNKLRDSLYDKADMDALKELEIQLEETSNGFDERLIAMKTSLEKTDESIILNAQAVNQQMEKLSSDFSVTAKEISSKVTKGEIISTINQTAEQITIDVSKLAINADTIVKWLTAEGIDTNFISVRGDKITIDKNGVTVKMLDFLYEDERGTKTTVISKRNLIADHDFSSVTKKNIGHNDYSGFEGGYGLPWRANGNVIIEKNTSVFNYEQMVNATRVDMYNYPETTVKNGIHPGNVYTVSAHFRCAMVNGKRVTAKPQLHVCYVTYRDNVHYDIWYEAKLSFDAPSTYYGDIQRRSFTFTVPTSYNSQEHAVVIKVESADANIGQGTAVCVSGVTLVSGKYASMYDWDRAAAERTDGIQPFNMITVGGVNNNIGPAADGQTFDISTEKEVKFLTNIRAVQGVNLGGNAFQGWGHIRFTDGNRGVGFYVNNSNGWNFNALG</sequence>
<evidence type="ECO:0000313" key="3">
    <source>
        <dbReference type="Proteomes" id="UP000225872"/>
    </source>
</evidence>
<feature type="domain" description="Tail spike" evidence="1">
    <location>
        <begin position="97"/>
        <end position="328"/>
    </location>
</feature>
<dbReference type="Gene3D" id="2.60.120.260">
    <property type="entry name" value="Galactose-binding domain-like"/>
    <property type="match status" value="1"/>
</dbReference>
<organism evidence="2 3">
    <name type="scientific">Bacillus cereus</name>
    <dbReference type="NCBI Taxonomy" id="1396"/>
    <lineage>
        <taxon>Bacteria</taxon>
        <taxon>Bacillati</taxon>
        <taxon>Bacillota</taxon>
        <taxon>Bacilli</taxon>
        <taxon>Bacillales</taxon>
        <taxon>Bacillaceae</taxon>
        <taxon>Bacillus</taxon>
        <taxon>Bacillus cereus group</taxon>
    </lineage>
</organism>
<dbReference type="InterPro" id="IPR010572">
    <property type="entry name" value="Tail_dom"/>
</dbReference>
<comment type="caution">
    <text evidence="2">The sequence shown here is derived from an EMBL/GenBank/DDBJ whole genome shotgun (WGS) entry which is preliminary data.</text>
</comment>
<dbReference type="Pfam" id="PF06605">
    <property type="entry name" value="Prophage_tail"/>
    <property type="match status" value="1"/>
</dbReference>
<reference evidence="2 3" key="1">
    <citation type="submission" date="2017-09" db="EMBL/GenBank/DDBJ databases">
        <title>Large-scale bioinformatics analysis of Bacillus genomes uncovers conserved roles of natural products in bacterial physiology.</title>
        <authorList>
            <consortium name="Agbiome Team Llc"/>
            <person name="Bleich R.M."/>
            <person name="Grubbs K.J."/>
            <person name="Santa Maria K.C."/>
            <person name="Allen S.E."/>
            <person name="Farag S."/>
            <person name="Shank E.A."/>
            <person name="Bowers A."/>
        </authorList>
    </citation>
    <scope>NUCLEOTIDE SEQUENCE [LARGE SCALE GENOMIC DNA]</scope>
    <source>
        <strain evidence="2 3">AFS041432</strain>
    </source>
</reference>
<evidence type="ECO:0000259" key="1">
    <source>
        <dbReference type="Pfam" id="PF06605"/>
    </source>
</evidence>
<dbReference type="EMBL" id="NULO01000148">
    <property type="protein sequence ID" value="PGS91070.1"/>
    <property type="molecule type" value="Genomic_DNA"/>
</dbReference>